<dbReference type="AlphaFoldDB" id="A0A2G5I0Z2"/>
<proteinExistence type="predicted"/>
<evidence type="ECO:0000313" key="1">
    <source>
        <dbReference type="EMBL" id="PIA98485.1"/>
    </source>
</evidence>
<reference evidence="1 2" key="1">
    <citation type="submission" date="2015-10" db="EMBL/GenBank/DDBJ databases">
        <title>The cercosporin biosynthetic gene cluster was horizontally transferred to several fungal lineages and shown to be expanded in Cercospora beticola based on microsynteny with recipient genomes.</title>
        <authorList>
            <person name="De Jonge R."/>
            <person name="Ebert M.K."/>
            <person name="Suttle J.C."/>
            <person name="Jurick Ii W.M."/>
            <person name="Secor G.A."/>
            <person name="Thomma B.P."/>
            <person name="Van De Peer Y."/>
            <person name="Bolton M.D."/>
        </authorList>
    </citation>
    <scope>NUCLEOTIDE SEQUENCE [LARGE SCALE GENOMIC DNA]</scope>
    <source>
        <strain evidence="1 2">09-40</strain>
    </source>
</reference>
<evidence type="ECO:0000313" key="2">
    <source>
        <dbReference type="Proteomes" id="UP000230605"/>
    </source>
</evidence>
<dbReference type="EMBL" id="LKMD01000102">
    <property type="protein sequence ID" value="PIA98485.1"/>
    <property type="molecule type" value="Genomic_DNA"/>
</dbReference>
<accession>A0A2G5I0Z2</accession>
<protein>
    <submittedName>
        <fullName evidence="1">Uncharacterized protein</fullName>
    </submittedName>
</protein>
<comment type="caution">
    <text evidence="1">The sequence shown here is derived from an EMBL/GenBank/DDBJ whole genome shotgun (WGS) entry which is preliminary data.</text>
</comment>
<dbReference type="OrthoDB" id="3649059at2759"/>
<feature type="non-terminal residue" evidence="1">
    <location>
        <position position="1"/>
    </location>
</feature>
<dbReference type="Proteomes" id="UP000230605">
    <property type="component" value="Chromosome 2"/>
</dbReference>
<name>A0A2G5I0Z2_CERBT</name>
<sequence>RPGCKSFYWRKDQQCHLFASVLTGTGFTSNAGSPSSGYDLACYDCAREGSSTTTTARTTTTSSTTRTTTIATAVAANKARQAAPNKPACLIANNAAQTTSACRCVIPSSTVSVTATTVSTISVSRTIWNTISVTPTTTVTPAAFVSRTTRTTTLTRTRSMVSWSSVTETMRTASVVAYSLAATPSAFYIVDQDMAIAEWPADADEIFYHVQYDWNPEDDEYAPTVFTITGEDELRVANMANEDGVAEGYRLAGVGDDASGYQIVANDVVEGGVFPSCKIEVTADGQCPLRCNIGGNNVNTRNNDGLWALMPAGTEDGFQNFVMAAENVQLDGGDGGGQIDTE</sequence>
<organism evidence="1 2">
    <name type="scientific">Cercospora beticola</name>
    <name type="common">Sugarbeet leaf spot fungus</name>
    <dbReference type="NCBI Taxonomy" id="122368"/>
    <lineage>
        <taxon>Eukaryota</taxon>
        <taxon>Fungi</taxon>
        <taxon>Dikarya</taxon>
        <taxon>Ascomycota</taxon>
        <taxon>Pezizomycotina</taxon>
        <taxon>Dothideomycetes</taxon>
        <taxon>Dothideomycetidae</taxon>
        <taxon>Mycosphaerellales</taxon>
        <taxon>Mycosphaerellaceae</taxon>
        <taxon>Cercospora</taxon>
    </lineage>
</organism>
<gene>
    <name evidence="1" type="ORF">CB0940_05909</name>
</gene>